<keyword evidence="5" id="KW-1185">Reference proteome</keyword>
<keyword evidence="1" id="KW-0547">Nucleotide-binding</keyword>
<evidence type="ECO:0000313" key="4">
    <source>
        <dbReference type="EMBL" id="WWX25507.1"/>
    </source>
</evidence>
<accession>A0ABZ2J3Q5</accession>
<evidence type="ECO:0000256" key="1">
    <source>
        <dbReference type="ARBA" id="ARBA00022741"/>
    </source>
</evidence>
<sequence>MAKAYLDVKDLHKSFGDFKAVNGVSFTIEKGEIFGLLGPNGAGKTTTIRMLTTVLAADAGEILIGGHSVKKDSEKVRSLIGVCPQDLALYEDLNAIDNLVFFGRMAGLSGLAAKSQAMTNLELMGLQERAKGKVAKFSGGMKRRINLAITLMGDPQILFLDEPTVGIDPQSRNHIYESILNLQKQGKTILYTTHYMEEAERLCQRVAIMDGGVIIAIDTPRHLKAQIGDPDKVTLEDVFLHLTGRSLRDS</sequence>
<dbReference type="SMART" id="SM00382">
    <property type="entry name" value="AAA"/>
    <property type="match status" value="1"/>
</dbReference>
<dbReference type="RefSeq" id="WP_338737727.1">
    <property type="nucleotide sequence ID" value="NZ_CP146612.1"/>
</dbReference>
<gene>
    <name evidence="4" type="ORF">V8247_00625</name>
</gene>
<protein>
    <submittedName>
        <fullName evidence="4">ABC transporter ATP-binding protein</fullName>
    </submittedName>
</protein>
<dbReference type="InterPro" id="IPR017871">
    <property type="entry name" value="ABC_transporter-like_CS"/>
</dbReference>
<organism evidence="4 5">
    <name type="scientific">Candidatus Dehalogenimonas loeffleri</name>
    <dbReference type="NCBI Taxonomy" id="3127115"/>
    <lineage>
        <taxon>Bacteria</taxon>
        <taxon>Bacillati</taxon>
        <taxon>Chloroflexota</taxon>
        <taxon>Dehalococcoidia</taxon>
        <taxon>Dehalococcoidales</taxon>
        <taxon>Dehalococcoidaceae</taxon>
        <taxon>Dehalogenimonas</taxon>
    </lineage>
</organism>
<dbReference type="PROSITE" id="PS00211">
    <property type="entry name" value="ABC_TRANSPORTER_1"/>
    <property type="match status" value="1"/>
</dbReference>
<reference evidence="4 5" key="1">
    <citation type="submission" date="2024-03" db="EMBL/GenBank/DDBJ databases">
        <title>A Dehalogenimonas Isolated from Estuarine Sediments Dihaloeliminates Chlorinated Alkanes.</title>
        <authorList>
            <person name="Yang Y."/>
            <person name="Wang H."/>
        </authorList>
    </citation>
    <scope>NUCLEOTIDE SEQUENCE [LARGE SCALE GENOMIC DNA]</scope>
    <source>
        <strain evidence="4 5">W</strain>
    </source>
</reference>
<keyword evidence="2 4" id="KW-0067">ATP-binding</keyword>
<feature type="domain" description="ABC transporter" evidence="3">
    <location>
        <begin position="6"/>
        <end position="236"/>
    </location>
</feature>
<dbReference type="InterPro" id="IPR027417">
    <property type="entry name" value="P-loop_NTPase"/>
</dbReference>
<dbReference type="GO" id="GO:0005524">
    <property type="term" value="F:ATP binding"/>
    <property type="evidence" value="ECO:0007669"/>
    <property type="project" value="UniProtKB-KW"/>
</dbReference>
<dbReference type="Proteomes" id="UP001375370">
    <property type="component" value="Chromosome"/>
</dbReference>
<evidence type="ECO:0000313" key="5">
    <source>
        <dbReference type="Proteomes" id="UP001375370"/>
    </source>
</evidence>
<dbReference type="PANTHER" id="PTHR43582:SF2">
    <property type="entry name" value="LINEARMYCIN RESISTANCE ATP-BINDING PROTEIN LNRL"/>
    <property type="match status" value="1"/>
</dbReference>
<dbReference type="SUPFAM" id="SSF52540">
    <property type="entry name" value="P-loop containing nucleoside triphosphate hydrolases"/>
    <property type="match status" value="1"/>
</dbReference>
<name>A0ABZ2J3Q5_9CHLR</name>
<dbReference type="Gene3D" id="3.40.50.300">
    <property type="entry name" value="P-loop containing nucleotide triphosphate hydrolases"/>
    <property type="match status" value="1"/>
</dbReference>
<dbReference type="PANTHER" id="PTHR43582">
    <property type="entry name" value="LINEARMYCIN RESISTANCE ATP-BINDING PROTEIN LNRL"/>
    <property type="match status" value="1"/>
</dbReference>
<dbReference type="Pfam" id="PF00005">
    <property type="entry name" value="ABC_tran"/>
    <property type="match status" value="1"/>
</dbReference>
<dbReference type="InterPro" id="IPR003439">
    <property type="entry name" value="ABC_transporter-like_ATP-bd"/>
</dbReference>
<dbReference type="PROSITE" id="PS50893">
    <property type="entry name" value="ABC_TRANSPORTER_2"/>
    <property type="match status" value="1"/>
</dbReference>
<dbReference type="InterPro" id="IPR003593">
    <property type="entry name" value="AAA+_ATPase"/>
</dbReference>
<evidence type="ECO:0000259" key="3">
    <source>
        <dbReference type="PROSITE" id="PS50893"/>
    </source>
</evidence>
<proteinExistence type="predicted"/>
<dbReference type="EMBL" id="CP146612">
    <property type="protein sequence ID" value="WWX25507.1"/>
    <property type="molecule type" value="Genomic_DNA"/>
</dbReference>
<evidence type="ECO:0000256" key="2">
    <source>
        <dbReference type="ARBA" id="ARBA00022840"/>
    </source>
</evidence>